<dbReference type="Pfam" id="PF00126">
    <property type="entry name" value="HTH_1"/>
    <property type="match status" value="1"/>
</dbReference>
<dbReference type="RefSeq" id="WP_000423295.1">
    <property type="nucleotide sequence ID" value="NC_018501.1"/>
</dbReference>
<dbReference type="PRINTS" id="PR00039">
    <property type="entry name" value="HTHLYSR"/>
</dbReference>
<comment type="similarity">
    <text evidence="1">Belongs to the LysR transcriptional regulatory family.</text>
</comment>
<dbReference type="PANTHER" id="PTHR30126:SF100">
    <property type="entry name" value="LYSR-FAMILY TRANSCRIPTIONAL REGULATOR"/>
    <property type="match status" value="1"/>
</dbReference>
<organism evidence="7 8">
    <name type="scientific">Bacillus thuringiensis HD-771</name>
    <dbReference type="NCBI Taxonomy" id="1218175"/>
    <lineage>
        <taxon>Bacteria</taxon>
        <taxon>Bacillati</taxon>
        <taxon>Bacillota</taxon>
        <taxon>Bacilli</taxon>
        <taxon>Bacillales</taxon>
        <taxon>Bacillaceae</taxon>
        <taxon>Bacillus</taxon>
        <taxon>Bacillus cereus group</taxon>
    </lineage>
</organism>
<dbReference type="PROSITE" id="PS50931">
    <property type="entry name" value="HTH_LYSR"/>
    <property type="match status" value="1"/>
</dbReference>
<dbReference type="GO" id="GO:0000976">
    <property type="term" value="F:transcription cis-regulatory region binding"/>
    <property type="evidence" value="ECO:0007669"/>
    <property type="project" value="TreeGrafter"/>
</dbReference>
<dbReference type="Proteomes" id="UP000005259">
    <property type="component" value="Plasmid p02"/>
</dbReference>
<dbReference type="InterPro" id="IPR005119">
    <property type="entry name" value="LysR_subst-bd"/>
</dbReference>
<keyword evidence="3" id="KW-0805">Transcription regulation</keyword>
<dbReference type="SUPFAM" id="SSF53850">
    <property type="entry name" value="Periplasmic binding protein-like II"/>
    <property type="match status" value="1"/>
</dbReference>
<dbReference type="InterPro" id="IPR036388">
    <property type="entry name" value="WH-like_DNA-bd_sf"/>
</dbReference>
<dbReference type="KEGG" id="bti:BTG_32113"/>
<dbReference type="InterPro" id="IPR036390">
    <property type="entry name" value="WH_DNA-bd_sf"/>
</dbReference>
<dbReference type="AlphaFoldDB" id="A0A9W3P171"/>
<dbReference type="EMBL" id="CP003754">
    <property type="protein sequence ID" value="AFQ19759.1"/>
    <property type="molecule type" value="Genomic_DNA"/>
</dbReference>
<gene>
    <name evidence="7" type="ORF">BTG_32113</name>
</gene>
<dbReference type="GO" id="GO:0003700">
    <property type="term" value="F:DNA-binding transcription factor activity"/>
    <property type="evidence" value="ECO:0007669"/>
    <property type="project" value="InterPro"/>
</dbReference>
<evidence type="ECO:0000256" key="1">
    <source>
        <dbReference type="ARBA" id="ARBA00009437"/>
    </source>
</evidence>
<evidence type="ECO:0000313" key="8">
    <source>
        <dbReference type="Proteomes" id="UP000005259"/>
    </source>
</evidence>
<dbReference type="SUPFAM" id="SSF46785">
    <property type="entry name" value="Winged helix' DNA-binding domain"/>
    <property type="match status" value="1"/>
</dbReference>
<geneLocation type="plasmid" evidence="7 8">
    <name>p02</name>
</geneLocation>
<sequence>MELRHLVTFKTIVEKGTFKKAADQLGYAQSSVTNHIKELEGELNQPLFDRLGKQVTLTTFGKQFFPYAIKIMDLYKEIIEKANRNDVPTGSLTIGASEALTSCRLPQILLEYKQMYPEVNLSIISIDNKNVTAELQQGNIDLALVLKKNNWETKDLQVEKIKQEQMVLITPLKDKQKCISNTVLYIERTCAYKSIFDDYIKDHYIEVEGSVDFGSIEPIKQCVMNGLGISMLPYFTVKKELENEQFNGKVVKDEQYGVSSFVTYHKDKWVSPAMESMISLIHTCSKEWD</sequence>
<evidence type="ECO:0000256" key="4">
    <source>
        <dbReference type="ARBA" id="ARBA00023125"/>
    </source>
</evidence>
<dbReference type="Gene3D" id="1.10.10.10">
    <property type="entry name" value="Winged helix-like DNA-binding domain superfamily/Winged helix DNA-binding domain"/>
    <property type="match status" value="1"/>
</dbReference>
<keyword evidence="5" id="KW-0804">Transcription</keyword>
<evidence type="ECO:0000256" key="3">
    <source>
        <dbReference type="ARBA" id="ARBA00023015"/>
    </source>
</evidence>
<reference evidence="7 8" key="1">
    <citation type="submission" date="2012-08" db="EMBL/GenBank/DDBJ databases">
        <authorList>
            <person name="Doggett N."/>
            <person name="Teshima H."/>
            <person name="Bruce D."/>
            <person name="Detter J.C."/>
            <person name="Johnson S.L."/>
            <person name="Han C."/>
        </authorList>
    </citation>
    <scope>NUCLEOTIDE SEQUENCE [LARGE SCALE GENOMIC DNA]</scope>
    <source>
        <strain evidence="7 8">HD-771</strain>
        <plasmid evidence="7 8">p02</plasmid>
    </source>
</reference>
<dbReference type="Gene3D" id="3.40.190.290">
    <property type="match status" value="1"/>
</dbReference>
<feature type="domain" description="HTH lysR-type" evidence="6">
    <location>
        <begin position="1"/>
        <end position="58"/>
    </location>
</feature>
<dbReference type="Pfam" id="PF03466">
    <property type="entry name" value="LysR_substrate"/>
    <property type="match status" value="1"/>
</dbReference>
<name>A0A9W3P171_BACTU</name>
<dbReference type="InterPro" id="IPR000847">
    <property type="entry name" value="LysR_HTH_N"/>
</dbReference>
<evidence type="ECO:0000313" key="7">
    <source>
        <dbReference type="EMBL" id="AFQ19759.1"/>
    </source>
</evidence>
<evidence type="ECO:0000259" key="6">
    <source>
        <dbReference type="PROSITE" id="PS50931"/>
    </source>
</evidence>
<dbReference type="PANTHER" id="PTHR30126">
    <property type="entry name" value="HTH-TYPE TRANSCRIPTIONAL REGULATOR"/>
    <property type="match status" value="1"/>
</dbReference>
<dbReference type="FunFam" id="1.10.10.10:FF:000001">
    <property type="entry name" value="LysR family transcriptional regulator"/>
    <property type="match status" value="1"/>
</dbReference>
<keyword evidence="4" id="KW-0238">DNA-binding</keyword>
<dbReference type="CDD" id="cd05466">
    <property type="entry name" value="PBP2_LTTR_substrate"/>
    <property type="match status" value="1"/>
</dbReference>
<evidence type="ECO:0000256" key="5">
    <source>
        <dbReference type="ARBA" id="ARBA00023163"/>
    </source>
</evidence>
<protein>
    <recommendedName>
        <fullName evidence="2">HTH-type transcriptional regulator CzcR</fullName>
    </recommendedName>
</protein>
<proteinExistence type="inferred from homology"/>
<evidence type="ECO:0000256" key="2">
    <source>
        <dbReference type="ARBA" id="ARBA00018718"/>
    </source>
</evidence>
<accession>A0A9W3P171</accession>
<keyword evidence="7" id="KW-0614">Plasmid</keyword>